<dbReference type="InterPro" id="IPR036866">
    <property type="entry name" value="RibonucZ/Hydroxyglut_hydro"/>
</dbReference>
<dbReference type="Pfam" id="PF00753">
    <property type="entry name" value="Lactamase_B"/>
    <property type="match status" value="1"/>
</dbReference>
<dbReference type="GO" id="GO:0046872">
    <property type="term" value="F:metal ion binding"/>
    <property type="evidence" value="ECO:0007669"/>
    <property type="project" value="UniProtKB-KW"/>
</dbReference>
<feature type="domain" description="Metallo-beta-lactamase" evidence="5">
    <location>
        <begin position="14"/>
        <end position="193"/>
    </location>
</feature>
<name>A0A2T4UEF3_9ACTN</name>
<dbReference type="Proteomes" id="UP000240739">
    <property type="component" value="Unassembled WGS sequence"/>
</dbReference>
<dbReference type="EMBL" id="PYYB01000002">
    <property type="protein sequence ID" value="PTL56161.1"/>
    <property type="molecule type" value="Genomic_DNA"/>
</dbReference>
<dbReference type="InterPro" id="IPR001279">
    <property type="entry name" value="Metallo-B-lactamas"/>
</dbReference>
<keyword evidence="7" id="KW-1185">Reference proteome</keyword>
<evidence type="ECO:0000259" key="5">
    <source>
        <dbReference type="SMART" id="SM00849"/>
    </source>
</evidence>
<protein>
    <submittedName>
        <fullName evidence="6">MBL fold metallo-hydrolase</fullName>
    </submittedName>
</protein>
<gene>
    <name evidence="6" type="ORF">C7Y72_14305</name>
</gene>
<reference evidence="6 7" key="1">
    <citation type="submission" date="2018-03" db="EMBL/GenBank/DDBJ databases">
        <title>Aquarubrobacter algicola gen. nov., sp. nov., a novel actinobacterium isolated from shallow eutrophic lake during the end of cyanobacterial harmful algal blooms.</title>
        <authorList>
            <person name="Chun S.J."/>
        </authorList>
    </citation>
    <scope>NUCLEOTIDE SEQUENCE [LARGE SCALE GENOMIC DNA]</scope>
    <source>
        <strain evidence="6 7">Seoho-28</strain>
    </source>
</reference>
<dbReference type="RefSeq" id="WP_107569880.1">
    <property type="nucleotide sequence ID" value="NZ_PYYB01000002.1"/>
</dbReference>
<dbReference type="AlphaFoldDB" id="A0A2T4UEF3"/>
<dbReference type="Gene3D" id="3.60.15.10">
    <property type="entry name" value="Ribonuclease Z/Hydroxyacylglutathione hydrolase-like"/>
    <property type="match status" value="1"/>
</dbReference>
<dbReference type="GO" id="GO:0016787">
    <property type="term" value="F:hydrolase activity"/>
    <property type="evidence" value="ECO:0007669"/>
    <property type="project" value="UniProtKB-KW"/>
</dbReference>
<dbReference type="SMART" id="SM00849">
    <property type="entry name" value="Lactamase_B"/>
    <property type="match status" value="1"/>
</dbReference>
<keyword evidence="4" id="KW-0862">Zinc</keyword>
<comment type="cofactor">
    <cofactor evidence="1">
        <name>Zn(2+)</name>
        <dbReference type="ChEBI" id="CHEBI:29105"/>
    </cofactor>
</comment>
<keyword evidence="2" id="KW-0479">Metal-binding</keyword>
<dbReference type="PANTHER" id="PTHR46233">
    <property type="entry name" value="HYDROXYACYLGLUTATHIONE HYDROLASE GLOC"/>
    <property type="match status" value="1"/>
</dbReference>
<evidence type="ECO:0000256" key="1">
    <source>
        <dbReference type="ARBA" id="ARBA00001947"/>
    </source>
</evidence>
<evidence type="ECO:0000313" key="7">
    <source>
        <dbReference type="Proteomes" id="UP000240739"/>
    </source>
</evidence>
<dbReference type="InterPro" id="IPR051453">
    <property type="entry name" value="MBL_Glyoxalase_II"/>
</dbReference>
<evidence type="ECO:0000256" key="2">
    <source>
        <dbReference type="ARBA" id="ARBA00022723"/>
    </source>
</evidence>
<keyword evidence="3 6" id="KW-0378">Hydrolase</keyword>
<evidence type="ECO:0000256" key="4">
    <source>
        <dbReference type="ARBA" id="ARBA00022833"/>
    </source>
</evidence>
<evidence type="ECO:0000313" key="6">
    <source>
        <dbReference type="EMBL" id="PTL56161.1"/>
    </source>
</evidence>
<dbReference type="PANTHER" id="PTHR46233:SF3">
    <property type="entry name" value="HYDROXYACYLGLUTATHIONE HYDROLASE GLOC"/>
    <property type="match status" value="1"/>
</dbReference>
<organism evidence="6 7">
    <name type="scientific">Paraconexibacter algicola</name>
    <dbReference type="NCBI Taxonomy" id="2133960"/>
    <lineage>
        <taxon>Bacteria</taxon>
        <taxon>Bacillati</taxon>
        <taxon>Actinomycetota</taxon>
        <taxon>Thermoleophilia</taxon>
        <taxon>Solirubrobacterales</taxon>
        <taxon>Paraconexibacteraceae</taxon>
        <taxon>Paraconexibacter</taxon>
    </lineage>
</organism>
<accession>A0A2T4UEF3</accession>
<proteinExistence type="predicted"/>
<sequence>MALDVRMLTVGPVQENCFLLKRPDADTLLVVDPGDELPRILQAIESMEATVEAILLTHTHFDHVGAVAPLARETGAPVYCPELEVQVLANINDYMRFPGFGPFEDYEADHTVAGGETLSLAGLDIDVVFTPGHSPGHVTFVVPDELAMFSGDVLFQQSVGRTDLPGGDWPTLRASIQTLLDTYPDETRVHPGHMGVTTLGAERATNPFLQG</sequence>
<evidence type="ECO:0000256" key="3">
    <source>
        <dbReference type="ARBA" id="ARBA00022801"/>
    </source>
</evidence>
<dbReference type="OrthoDB" id="9802991at2"/>
<comment type="caution">
    <text evidence="6">The sequence shown here is derived from an EMBL/GenBank/DDBJ whole genome shotgun (WGS) entry which is preliminary data.</text>
</comment>
<dbReference type="SUPFAM" id="SSF56281">
    <property type="entry name" value="Metallo-hydrolase/oxidoreductase"/>
    <property type="match status" value="1"/>
</dbReference>